<evidence type="ECO:0000256" key="3">
    <source>
        <dbReference type="SAM" id="MobiDB-lite"/>
    </source>
</evidence>
<dbReference type="InterPro" id="IPR051217">
    <property type="entry name" value="Insect_Cuticle_Struc_Prot"/>
</dbReference>
<evidence type="ECO:0000256" key="1">
    <source>
        <dbReference type="ARBA" id="ARBA00022460"/>
    </source>
</evidence>
<dbReference type="PANTHER" id="PTHR12236:SF79">
    <property type="entry name" value="CUTICULAR PROTEIN 50CB-RELATED"/>
    <property type="match status" value="1"/>
</dbReference>
<dbReference type="Pfam" id="PF00379">
    <property type="entry name" value="Chitin_bind_4"/>
    <property type="match status" value="1"/>
</dbReference>
<evidence type="ECO:0000313" key="4">
    <source>
        <dbReference type="EMBL" id="JAT93170.1"/>
    </source>
</evidence>
<dbReference type="AlphaFoldDB" id="A0A1E1X1M1"/>
<reference evidence="4" key="1">
    <citation type="journal article" date="2017" name="Front. Cell. Infect. Microbiol.">
        <title>The Distinct Transcriptional Response of the Midgut of Amblyomma sculptum and Amblyomma aureolatum Ticks to Rickettsia rickettsii Correlates to Their Differences in Susceptibility to Infection.</title>
        <authorList>
            <person name="Martins L.A."/>
            <person name="Galletti M.F.B.M."/>
            <person name="Ribeiro J.M."/>
            <person name="Fujita A."/>
            <person name="Costa F.B."/>
            <person name="Labruna M.B."/>
            <person name="Daffre S."/>
            <person name="Fogaca A.C."/>
        </authorList>
    </citation>
    <scope>NUCLEOTIDE SEQUENCE</scope>
</reference>
<dbReference type="GO" id="GO:0042302">
    <property type="term" value="F:structural constituent of cuticle"/>
    <property type="evidence" value="ECO:0007669"/>
    <property type="project" value="UniProtKB-UniRule"/>
</dbReference>
<dbReference type="GO" id="GO:0005615">
    <property type="term" value="C:extracellular space"/>
    <property type="evidence" value="ECO:0007669"/>
    <property type="project" value="TreeGrafter"/>
</dbReference>
<evidence type="ECO:0000256" key="2">
    <source>
        <dbReference type="PROSITE-ProRule" id="PRU00497"/>
    </source>
</evidence>
<dbReference type="PROSITE" id="PS51155">
    <property type="entry name" value="CHIT_BIND_RR_2"/>
    <property type="match status" value="1"/>
</dbReference>
<dbReference type="GO" id="GO:0031012">
    <property type="term" value="C:extracellular matrix"/>
    <property type="evidence" value="ECO:0007669"/>
    <property type="project" value="TreeGrafter"/>
</dbReference>
<dbReference type="EMBL" id="GFAC01006018">
    <property type="protein sequence ID" value="JAT93170.1"/>
    <property type="molecule type" value="mRNA"/>
</dbReference>
<sequence>PYSFGYSSYDGLGSHVTRHESKDDTGRVTGYYVVEDVDGRKRTVHYVADKDGFRATVHTNEQGTDNLDPANVKMRVENRMPHPPPTPRGPSQGSPVQTSPSPALGDGVDVPVLDAVDQSVKKS</sequence>
<proteinExistence type="evidence at transcript level"/>
<keyword evidence="1 2" id="KW-0193">Cuticle</keyword>
<dbReference type="InterPro" id="IPR000618">
    <property type="entry name" value="Insect_cuticle"/>
</dbReference>
<organism evidence="4">
    <name type="scientific">Amblyomma aureolatum</name>
    <dbReference type="NCBI Taxonomy" id="187763"/>
    <lineage>
        <taxon>Eukaryota</taxon>
        <taxon>Metazoa</taxon>
        <taxon>Ecdysozoa</taxon>
        <taxon>Arthropoda</taxon>
        <taxon>Chelicerata</taxon>
        <taxon>Arachnida</taxon>
        <taxon>Acari</taxon>
        <taxon>Parasitiformes</taxon>
        <taxon>Ixodida</taxon>
        <taxon>Ixodoidea</taxon>
        <taxon>Ixodidae</taxon>
        <taxon>Amblyomminae</taxon>
        <taxon>Amblyomma</taxon>
    </lineage>
</organism>
<feature type="non-terminal residue" evidence="4">
    <location>
        <position position="1"/>
    </location>
</feature>
<name>A0A1E1X1M1_9ACAR</name>
<dbReference type="PROSITE" id="PS00233">
    <property type="entry name" value="CHIT_BIND_RR_1"/>
    <property type="match status" value="1"/>
</dbReference>
<dbReference type="InterPro" id="IPR031311">
    <property type="entry name" value="CHIT_BIND_RR_consensus"/>
</dbReference>
<protein>
    <submittedName>
        <fullName evidence="4">Putative cuticular protein-like protein</fullName>
    </submittedName>
</protein>
<dbReference type="PANTHER" id="PTHR12236">
    <property type="entry name" value="STRUCTURAL CONTITUENT OF CUTICLE"/>
    <property type="match status" value="1"/>
</dbReference>
<feature type="region of interest" description="Disordered" evidence="3">
    <location>
        <begin position="1"/>
        <end position="22"/>
    </location>
</feature>
<feature type="region of interest" description="Disordered" evidence="3">
    <location>
        <begin position="59"/>
        <end position="123"/>
    </location>
</feature>
<accession>A0A1E1X1M1</accession>